<evidence type="ECO:0000256" key="1">
    <source>
        <dbReference type="ARBA" id="ARBA00022614"/>
    </source>
</evidence>
<dbReference type="RefSeq" id="XP_017023211.1">
    <property type="nucleotide sequence ID" value="XM_017167722.3"/>
</dbReference>
<protein>
    <submittedName>
        <fullName evidence="8">Insulin-like growth factor-binding protein complex acid labile subunit</fullName>
    </submittedName>
</protein>
<dbReference type="Pfam" id="PF12799">
    <property type="entry name" value="LRR_4"/>
    <property type="match status" value="1"/>
</dbReference>
<dbReference type="PANTHER" id="PTHR45842:SF12">
    <property type="entry name" value="KEKKON 5, ISOFORM A"/>
    <property type="match status" value="1"/>
</dbReference>
<dbReference type="Pfam" id="PF13855">
    <property type="entry name" value="LRR_8"/>
    <property type="match status" value="3"/>
</dbReference>
<evidence type="ECO:0000256" key="3">
    <source>
        <dbReference type="ARBA" id="ARBA00022737"/>
    </source>
</evidence>
<dbReference type="GO" id="GO:0016020">
    <property type="term" value="C:membrane"/>
    <property type="evidence" value="ECO:0007669"/>
    <property type="project" value="UniProtKB-SubCell"/>
</dbReference>
<keyword evidence="1" id="KW-0433">Leucine-rich repeat</keyword>
<dbReference type="SMART" id="SM00369">
    <property type="entry name" value="LRR_TYP"/>
    <property type="match status" value="12"/>
</dbReference>
<evidence type="ECO:0000256" key="4">
    <source>
        <dbReference type="ARBA" id="ARBA00023180"/>
    </source>
</evidence>
<reference evidence="7" key="1">
    <citation type="submission" date="2025-05" db="UniProtKB">
        <authorList>
            <consortium name="RefSeq"/>
        </authorList>
    </citation>
    <scope>NUCLEOTIDE SEQUENCE [LARGE SCALE GENOMIC DNA]</scope>
    <source>
        <strain evidence="7">14028-0561.14</strain>
    </source>
</reference>
<dbReference type="Gene3D" id="3.80.10.10">
    <property type="entry name" value="Ribonuclease Inhibitor"/>
    <property type="match status" value="4"/>
</dbReference>
<keyword evidence="5" id="KW-0472">Membrane</keyword>
<organism evidence="7 8">
    <name type="scientific">Drosophila kikkawai</name>
    <name type="common">Fruit fly</name>
    <dbReference type="NCBI Taxonomy" id="30033"/>
    <lineage>
        <taxon>Eukaryota</taxon>
        <taxon>Metazoa</taxon>
        <taxon>Ecdysozoa</taxon>
        <taxon>Arthropoda</taxon>
        <taxon>Hexapoda</taxon>
        <taxon>Insecta</taxon>
        <taxon>Pterygota</taxon>
        <taxon>Neoptera</taxon>
        <taxon>Endopterygota</taxon>
        <taxon>Diptera</taxon>
        <taxon>Brachycera</taxon>
        <taxon>Muscomorpha</taxon>
        <taxon>Ephydroidea</taxon>
        <taxon>Drosophilidae</taxon>
        <taxon>Drosophila</taxon>
        <taxon>Sophophora</taxon>
    </lineage>
</organism>
<dbReference type="OrthoDB" id="676979at2759"/>
<keyword evidence="4" id="KW-0325">Glycoprotein</keyword>
<keyword evidence="5" id="KW-0812">Transmembrane</keyword>
<proteinExistence type="predicted"/>
<keyword evidence="2 6" id="KW-0732">Signal</keyword>
<evidence type="ECO:0000256" key="5">
    <source>
        <dbReference type="SAM" id="Phobius"/>
    </source>
</evidence>
<dbReference type="AlphaFoldDB" id="A0A6P4IKA9"/>
<keyword evidence="3" id="KW-0677">Repeat</keyword>
<gene>
    <name evidence="8" type="primary">LOC108075314</name>
</gene>
<dbReference type="InterPro" id="IPR001611">
    <property type="entry name" value="Leu-rich_rpt"/>
</dbReference>
<keyword evidence="5" id="KW-1133">Transmembrane helix</keyword>
<feature type="signal peptide" evidence="6">
    <location>
        <begin position="1"/>
        <end position="16"/>
    </location>
</feature>
<evidence type="ECO:0000256" key="2">
    <source>
        <dbReference type="ARBA" id="ARBA00022729"/>
    </source>
</evidence>
<dbReference type="InterPro" id="IPR032675">
    <property type="entry name" value="LRR_dom_sf"/>
</dbReference>
<feature type="chain" id="PRO_5028385278" evidence="6">
    <location>
        <begin position="17"/>
        <end position="561"/>
    </location>
</feature>
<dbReference type="SMART" id="SM00364">
    <property type="entry name" value="LRR_BAC"/>
    <property type="match status" value="3"/>
</dbReference>
<reference evidence="8" key="2">
    <citation type="submission" date="2025-08" db="UniProtKB">
        <authorList>
            <consortium name="RefSeq"/>
        </authorList>
    </citation>
    <scope>IDENTIFICATION</scope>
    <source>
        <strain evidence="8">14028-0561.14</strain>
        <tissue evidence="8">Whole fly</tissue>
    </source>
</reference>
<dbReference type="InterPro" id="IPR003591">
    <property type="entry name" value="Leu-rich_rpt_typical-subtyp"/>
</dbReference>
<dbReference type="GeneID" id="108075314"/>
<dbReference type="InterPro" id="IPR025875">
    <property type="entry name" value="Leu-rich_rpt_4"/>
</dbReference>
<sequence>MYRLLVSLLLLFRVECLQLSNCNHTEVTLLRDTELLTTLTLRNCSLSHLENAFFVRFGHLLQMELQYSGLNDLEDFSLNGLARLQSLSLSHNNLSTLRSWSSEPLGALTSLDLSYNAFRRLRSQGFALFPQLQLLDLSSNQISEIDEETFHGLSHLKHLHLNGNLLQRIDGSSFQGLHRLASLSLQHNLIERIELDSFETNTHLRSLRLDQNLLTSLPFLSQRGLARLVHLNLSNNQVKSLEPLGFSKNFELQSLDLSYNKLINLTKEALSGLDSLERLNISHNSVESVHTDSLETLVSLLQIDVSYNQLSTLPETFFNANTQLEEIMFGHNLIGQLPPLALAHQSHLRLIQFTGNALTDVDFLQRLPASLNRLSLHVDLSSNRLRSIDLASLRQFRYLNLADNSFNCGWLIENLVRELPTSVNFARPWSVLNGWNDDFKNIKGVDCTEGDTNRSIILLNAAEVSQYKTSKCECAQTYDEANPSPPPLTWPKIPTDRFDSRSVIIWMLAAIALAFAGLRWLRRFVDRNEGRKGGMKALNNMYVDKGEWQPQRNNNEIHSPP</sequence>
<keyword evidence="7" id="KW-1185">Reference proteome</keyword>
<name>A0A6P4IKA9_DROKI</name>
<dbReference type="InterPro" id="IPR050467">
    <property type="entry name" value="LRFN"/>
</dbReference>
<accession>A0A6P4IKA9</accession>
<feature type="transmembrane region" description="Helical" evidence="5">
    <location>
        <begin position="503"/>
        <end position="521"/>
    </location>
</feature>
<evidence type="ECO:0000313" key="7">
    <source>
        <dbReference type="Proteomes" id="UP001652661"/>
    </source>
</evidence>
<dbReference type="PROSITE" id="PS51450">
    <property type="entry name" value="LRR"/>
    <property type="match status" value="6"/>
</dbReference>
<dbReference type="SUPFAM" id="SSF52058">
    <property type="entry name" value="L domain-like"/>
    <property type="match status" value="2"/>
</dbReference>
<dbReference type="SMART" id="SM00365">
    <property type="entry name" value="LRR_SD22"/>
    <property type="match status" value="8"/>
</dbReference>
<dbReference type="Proteomes" id="UP001652661">
    <property type="component" value="Chromosome 2R"/>
</dbReference>
<evidence type="ECO:0000256" key="6">
    <source>
        <dbReference type="SAM" id="SignalP"/>
    </source>
</evidence>
<dbReference type="PANTHER" id="PTHR45842">
    <property type="entry name" value="SYNAPTIC ADHESION-LIKE MOLECULE SALM"/>
    <property type="match status" value="1"/>
</dbReference>
<dbReference type="FunFam" id="3.80.10.10:FF:001164">
    <property type="entry name" value="GH01279p"/>
    <property type="match status" value="1"/>
</dbReference>
<evidence type="ECO:0000313" key="8">
    <source>
        <dbReference type="RefSeq" id="XP_017023211.1"/>
    </source>
</evidence>